<accession>A0A5K7YM18</accession>
<keyword evidence="2" id="KW-1185">Reference proteome</keyword>
<reference evidence="1 2" key="1">
    <citation type="submission" date="2019-11" db="EMBL/GenBank/DDBJ databases">
        <title>Comparative genomics of hydrocarbon-degrading Desulfosarcina strains.</title>
        <authorList>
            <person name="Watanabe M."/>
            <person name="Kojima H."/>
            <person name="Fukui M."/>
        </authorList>
    </citation>
    <scope>NUCLEOTIDE SEQUENCE [LARGE SCALE GENOMIC DNA]</scope>
    <source>
        <strain evidence="1 2">PL12</strain>
    </source>
</reference>
<gene>
    <name evidence="1" type="ORF">DSCA_34330</name>
</gene>
<organism evidence="1 2">
    <name type="scientific">Desulfosarcina alkanivorans</name>
    <dbReference type="NCBI Taxonomy" id="571177"/>
    <lineage>
        <taxon>Bacteria</taxon>
        <taxon>Pseudomonadati</taxon>
        <taxon>Thermodesulfobacteriota</taxon>
        <taxon>Desulfobacteria</taxon>
        <taxon>Desulfobacterales</taxon>
        <taxon>Desulfosarcinaceae</taxon>
        <taxon>Desulfosarcina</taxon>
    </lineage>
</organism>
<protein>
    <submittedName>
        <fullName evidence="1">Uncharacterized protein</fullName>
    </submittedName>
</protein>
<proteinExistence type="predicted"/>
<dbReference type="KEGG" id="dalk:DSCA_34330"/>
<evidence type="ECO:0000313" key="2">
    <source>
        <dbReference type="Proteomes" id="UP000427906"/>
    </source>
</evidence>
<dbReference type="AlphaFoldDB" id="A0A5K7YM18"/>
<sequence>MDTIMSDRDVMYRLPSSDEVSTPEGQRDAASGYITDFIKPWDELGFGVWAVCIRDIELGTKTESLA</sequence>
<dbReference type="EMBL" id="AP021874">
    <property type="protein sequence ID" value="BBO69503.1"/>
    <property type="molecule type" value="Genomic_DNA"/>
</dbReference>
<name>A0A5K7YM18_9BACT</name>
<evidence type="ECO:0000313" key="1">
    <source>
        <dbReference type="EMBL" id="BBO69503.1"/>
    </source>
</evidence>
<dbReference type="Proteomes" id="UP000427906">
    <property type="component" value="Chromosome"/>
</dbReference>